<feature type="compositionally biased region" description="Basic and acidic residues" evidence="1">
    <location>
        <begin position="33"/>
        <end position="53"/>
    </location>
</feature>
<keyword evidence="3" id="KW-1185">Reference proteome</keyword>
<dbReference type="AlphaFoldDB" id="A0AAV4PMA7"/>
<name>A0AAV4PMA7_9ARAC</name>
<protein>
    <submittedName>
        <fullName evidence="2">Uncharacterized protein</fullName>
    </submittedName>
</protein>
<reference evidence="2 3" key="1">
    <citation type="submission" date="2021-06" db="EMBL/GenBank/DDBJ databases">
        <title>Caerostris darwini draft genome.</title>
        <authorList>
            <person name="Kono N."/>
            <person name="Arakawa K."/>
        </authorList>
    </citation>
    <scope>NUCLEOTIDE SEQUENCE [LARGE SCALE GENOMIC DNA]</scope>
</reference>
<accession>A0AAV4PMA7</accession>
<evidence type="ECO:0000256" key="1">
    <source>
        <dbReference type="SAM" id="MobiDB-lite"/>
    </source>
</evidence>
<dbReference type="Proteomes" id="UP001054837">
    <property type="component" value="Unassembled WGS sequence"/>
</dbReference>
<feature type="region of interest" description="Disordered" evidence="1">
    <location>
        <begin position="29"/>
        <end position="53"/>
    </location>
</feature>
<evidence type="ECO:0000313" key="3">
    <source>
        <dbReference type="Proteomes" id="UP001054837"/>
    </source>
</evidence>
<dbReference type="EMBL" id="BPLQ01002894">
    <property type="protein sequence ID" value="GIX96327.1"/>
    <property type="molecule type" value="Genomic_DNA"/>
</dbReference>
<gene>
    <name evidence="2" type="ORF">CDAR_25881</name>
</gene>
<proteinExistence type="predicted"/>
<sequence>MPNDLWPSGNRNIWIFSLKHMERRVGRHSSKHFAADRTIHNSQSKEHPHKDSRDESLFEIYLWDWKVVNLSIKPHRKGVFANANEFACRDTYLHLRGVNHVIDGLVTHDSNPPKEE</sequence>
<comment type="caution">
    <text evidence="2">The sequence shown here is derived from an EMBL/GenBank/DDBJ whole genome shotgun (WGS) entry which is preliminary data.</text>
</comment>
<evidence type="ECO:0000313" key="2">
    <source>
        <dbReference type="EMBL" id="GIX96327.1"/>
    </source>
</evidence>
<organism evidence="2 3">
    <name type="scientific">Caerostris darwini</name>
    <dbReference type="NCBI Taxonomy" id="1538125"/>
    <lineage>
        <taxon>Eukaryota</taxon>
        <taxon>Metazoa</taxon>
        <taxon>Ecdysozoa</taxon>
        <taxon>Arthropoda</taxon>
        <taxon>Chelicerata</taxon>
        <taxon>Arachnida</taxon>
        <taxon>Araneae</taxon>
        <taxon>Araneomorphae</taxon>
        <taxon>Entelegynae</taxon>
        <taxon>Araneoidea</taxon>
        <taxon>Araneidae</taxon>
        <taxon>Caerostris</taxon>
    </lineage>
</organism>